<dbReference type="GO" id="GO:0005737">
    <property type="term" value="C:cytoplasm"/>
    <property type="evidence" value="ECO:0007669"/>
    <property type="project" value="InterPro"/>
</dbReference>
<protein>
    <submittedName>
        <fullName evidence="4">L-fucose isomerase</fullName>
    </submittedName>
</protein>
<dbReference type="GO" id="GO:0006004">
    <property type="term" value="P:fucose metabolic process"/>
    <property type="evidence" value="ECO:0007669"/>
    <property type="project" value="InterPro"/>
</dbReference>
<gene>
    <name evidence="4" type="ORF">L21SP4_00393</name>
</gene>
<keyword evidence="1 4" id="KW-0413">Isomerase</keyword>
<keyword evidence="2" id="KW-0119">Carbohydrate metabolism</keyword>
<evidence type="ECO:0000256" key="1">
    <source>
        <dbReference type="ARBA" id="ARBA00023235"/>
    </source>
</evidence>
<organism evidence="4 5">
    <name type="scientific">Kiritimatiella glycovorans</name>
    <dbReference type="NCBI Taxonomy" id="1307763"/>
    <lineage>
        <taxon>Bacteria</taxon>
        <taxon>Pseudomonadati</taxon>
        <taxon>Kiritimatiellota</taxon>
        <taxon>Kiritimatiellia</taxon>
        <taxon>Kiritimatiellales</taxon>
        <taxon>Kiritimatiellaceae</taxon>
        <taxon>Kiritimatiella</taxon>
    </lineage>
</organism>
<dbReference type="EMBL" id="CP010904">
    <property type="protein sequence ID" value="AKJ63673.1"/>
    <property type="molecule type" value="Genomic_DNA"/>
</dbReference>
<feature type="domain" description="L-fucose isomerase C-terminal" evidence="3">
    <location>
        <begin position="367"/>
        <end position="448"/>
    </location>
</feature>
<dbReference type="SUPFAM" id="SSF53743">
    <property type="entry name" value="FucI/AraA N-terminal and middle domains"/>
    <property type="match status" value="1"/>
</dbReference>
<dbReference type="GO" id="GO:0008736">
    <property type="term" value="F:L-fucose isomerase activity"/>
    <property type="evidence" value="ECO:0007669"/>
    <property type="project" value="InterPro"/>
</dbReference>
<evidence type="ECO:0000256" key="2">
    <source>
        <dbReference type="ARBA" id="ARBA00023277"/>
    </source>
</evidence>
<sequence length="461" mass="50903">MRKTTPRLGLCPIGKFAFSHEDAVRQKEALREMIARRGVDAVDLEGVLDDGLVRDKAHVDTVVDHFRAQGVDALFIPHCNFGTEDAAALIAKQLDVPTLLWGPRDAPPLEDGTRLRDSLCGLFATSKVLVKLDVPFTYLPNSAADDPAFEAGFDRFLRTANAASVLRRGCRIGVLGQRIDFFWSTISNESELLERFNVETLPLDLVPFIENVKKRATGKAYADEIAGLREQCVIEEMTDEALARVLAVRDEALELAATHELDAMACQSFMSLPEAVGAWTVYADSLIGDELPFVLESDICGAISTLLLRRAAGSAPFMVDVTMRHPNDDNAVLLWHCGAPLSMKHPDSRVRLGRHWILPGPLSGMTHFRMKDGPITCARFDGDRGRYVLAVGQAESCEGPETQNNYVWARVKNWPRWERTLIEGPFLHHIGMAYGHCGAALREVVKYVPGLELRDMDGGGA</sequence>
<name>A0A0G3EBI9_9BACT</name>
<evidence type="ECO:0000259" key="3">
    <source>
        <dbReference type="Pfam" id="PF02952"/>
    </source>
</evidence>
<dbReference type="OrthoDB" id="5838738at2"/>
<keyword evidence="5" id="KW-1185">Reference proteome</keyword>
<dbReference type="Proteomes" id="UP000035268">
    <property type="component" value="Chromosome"/>
</dbReference>
<dbReference type="KEGG" id="vbl:L21SP4_00393"/>
<evidence type="ECO:0000313" key="5">
    <source>
        <dbReference type="Proteomes" id="UP000035268"/>
    </source>
</evidence>
<accession>A0A0G3EBI9</accession>
<evidence type="ECO:0000313" key="4">
    <source>
        <dbReference type="EMBL" id="AKJ63673.1"/>
    </source>
</evidence>
<dbReference type="PANTHER" id="PTHR36120:SF1">
    <property type="entry name" value="L-FUCOSE ISOMERASE C-TERMINAL DOMAIN-CONTAINING PROTEIN"/>
    <property type="match status" value="1"/>
</dbReference>
<dbReference type="STRING" id="1307763.L21SP4_00393"/>
<dbReference type="AlphaFoldDB" id="A0A0G3EBI9"/>
<dbReference type="InterPro" id="IPR009015">
    <property type="entry name" value="Fucose_isomerase_N/cen_sf"/>
</dbReference>
<reference evidence="4 5" key="2">
    <citation type="journal article" date="2016" name="ISME J.">
        <title>Characterization of the first cultured representative of Verrucomicrobia subdivision 5 indicates the proposal of a novel phylum.</title>
        <authorList>
            <person name="Spring S."/>
            <person name="Bunk B."/>
            <person name="Sproer C."/>
            <person name="Schumann P."/>
            <person name="Rohde M."/>
            <person name="Tindall B.J."/>
            <person name="Klenk H.P."/>
        </authorList>
    </citation>
    <scope>NUCLEOTIDE SEQUENCE [LARGE SCALE GENOMIC DNA]</scope>
    <source>
        <strain evidence="4 5">L21-Fru-AB</strain>
    </source>
</reference>
<dbReference type="Pfam" id="PF02952">
    <property type="entry name" value="Fucose_iso_C"/>
    <property type="match status" value="1"/>
</dbReference>
<dbReference type="RefSeq" id="WP_160300629.1">
    <property type="nucleotide sequence ID" value="NZ_CP010904.1"/>
</dbReference>
<reference evidence="5" key="1">
    <citation type="submission" date="2015-02" db="EMBL/GenBank/DDBJ databases">
        <title>Description and complete genome sequence of the first cultured representative of the subdivision 5 of the Verrucomicrobia phylum.</title>
        <authorList>
            <person name="Spring S."/>
            <person name="Bunk B."/>
            <person name="Sproer C."/>
            <person name="Klenk H.-P."/>
        </authorList>
    </citation>
    <scope>NUCLEOTIDE SEQUENCE [LARGE SCALE GENOMIC DNA]</scope>
    <source>
        <strain evidence="5">L21-Fru-AB</strain>
    </source>
</reference>
<dbReference type="PANTHER" id="PTHR36120">
    <property type="entry name" value="FUCOSE ISOMERASE"/>
    <property type="match status" value="1"/>
</dbReference>
<dbReference type="InterPro" id="IPR015888">
    <property type="entry name" value="Fuc_isomerase_C"/>
</dbReference>
<proteinExistence type="predicted"/>